<sequence>MCVTLALIRYPFDILDRFWYAYNDLDDWTQLNTSSTINSDSDVQFRLPSVVMSTASTPKNPSDSLSIVFSLPDKNAEYYSYLHFAEVEMLQLNQSRLQYIIRNGDRTLEPFAPPYLTSYVIESKGLGVLMHNLLTFQSSGLRTLPFHLSSMLSRFIWLNIS</sequence>
<reference evidence="7" key="1">
    <citation type="journal article" date="2019" name="Science">
        <title>Mutation of a bHLH transcription factor allowed almond domestication.</title>
        <authorList>
            <person name="Sanchez-Perez R."/>
            <person name="Pavan S."/>
            <person name="Mazzeo R."/>
            <person name="Moldovan C."/>
            <person name="Aiese Cigliano R."/>
            <person name="Del Cueto J."/>
            <person name="Ricciardi F."/>
            <person name="Lotti C."/>
            <person name="Ricciardi L."/>
            <person name="Dicenta F."/>
            <person name="Lopez-Marques R.L."/>
            <person name="Lindberg Moller B."/>
        </authorList>
    </citation>
    <scope>NUCLEOTIDE SEQUENCE</scope>
</reference>
<evidence type="ECO:0000256" key="4">
    <source>
        <dbReference type="ARBA" id="ARBA00022989"/>
    </source>
</evidence>
<feature type="domain" description="Malectin-like" evidence="6">
    <location>
        <begin position="7"/>
        <end position="121"/>
    </location>
</feature>
<dbReference type="EMBL" id="AP021561">
    <property type="protein sequence ID" value="BBN69884.1"/>
    <property type="molecule type" value="Genomic_DNA"/>
</dbReference>
<proteinExistence type="predicted"/>
<evidence type="ECO:0000256" key="3">
    <source>
        <dbReference type="ARBA" id="ARBA00022729"/>
    </source>
</evidence>
<keyword evidence="5" id="KW-0472">Membrane</keyword>
<keyword evidence="3" id="KW-0732">Signal</keyword>
<dbReference type="PANTHER" id="PTHR45631:SF190">
    <property type="entry name" value="PROTEIN KINASE DOMAIN-CONTAINING PROTEIN"/>
    <property type="match status" value="1"/>
</dbReference>
<organism evidence="7">
    <name type="scientific">Prunus dulcis</name>
    <name type="common">Almond</name>
    <name type="synonym">Amygdalus dulcis</name>
    <dbReference type="NCBI Taxonomy" id="3755"/>
    <lineage>
        <taxon>Eukaryota</taxon>
        <taxon>Viridiplantae</taxon>
        <taxon>Streptophyta</taxon>
        <taxon>Embryophyta</taxon>
        <taxon>Tracheophyta</taxon>
        <taxon>Spermatophyta</taxon>
        <taxon>Magnoliopsida</taxon>
        <taxon>eudicotyledons</taxon>
        <taxon>Gunneridae</taxon>
        <taxon>Pentapetalae</taxon>
        <taxon>rosids</taxon>
        <taxon>fabids</taxon>
        <taxon>Rosales</taxon>
        <taxon>Rosaceae</taxon>
        <taxon>Amygdaloideae</taxon>
        <taxon>Amygdaleae</taxon>
        <taxon>Prunus</taxon>
    </lineage>
</organism>
<keyword evidence="7" id="KW-0808">Transferase</keyword>
<dbReference type="InterPro" id="IPR024788">
    <property type="entry name" value="Malectin-like_Carb-bd_dom"/>
</dbReference>
<protein>
    <submittedName>
        <fullName evidence="7">Leucine-rich repeat transmembrane protein kinase protein</fullName>
    </submittedName>
</protein>
<evidence type="ECO:0000256" key="5">
    <source>
        <dbReference type="ARBA" id="ARBA00023136"/>
    </source>
</evidence>
<gene>
    <name evidence="7" type="ORF">Prudu_1224S000200</name>
</gene>
<dbReference type="GO" id="GO:0016020">
    <property type="term" value="C:membrane"/>
    <property type="evidence" value="ECO:0007669"/>
    <property type="project" value="UniProtKB-SubCell"/>
</dbReference>
<keyword evidence="2 7" id="KW-0812">Transmembrane</keyword>
<dbReference type="PANTHER" id="PTHR45631">
    <property type="entry name" value="OS07G0107800 PROTEIN-RELATED"/>
    <property type="match status" value="1"/>
</dbReference>
<dbReference type="GO" id="GO:0016301">
    <property type="term" value="F:kinase activity"/>
    <property type="evidence" value="ECO:0007669"/>
    <property type="project" value="UniProtKB-KW"/>
</dbReference>
<keyword evidence="4" id="KW-1133">Transmembrane helix</keyword>
<comment type="subcellular location">
    <subcellularLocation>
        <location evidence="1">Membrane</location>
        <topology evidence="1">Single-pass membrane protein</topology>
    </subcellularLocation>
</comment>
<evidence type="ECO:0000256" key="2">
    <source>
        <dbReference type="ARBA" id="ARBA00022692"/>
    </source>
</evidence>
<dbReference type="AlphaFoldDB" id="A0A5H2XT42"/>
<dbReference type="Pfam" id="PF12819">
    <property type="entry name" value="Malectin_like"/>
    <property type="match status" value="1"/>
</dbReference>
<evidence type="ECO:0000313" key="7">
    <source>
        <dbReference type="EMBL" id="BBN69884.1"/>
    </source>
</evidence>
<name>A0A5H2XT42_PRUDU</name>
<evidence type="ECO:0000259" key="6">
    <source>
        <dbReference type="Pfam" id="PF12819"/>
    </source>
</evidence>
<accession>A0A5H2XT42</accession>
<evidence type="ECO:0000256" key="1">
    <source>
        <dbReference type="ARBA" id="ARBA00004167"/>
    </source>
</evidence>
<keyword evidence="7" id="KW-0418">Kinase</keyword>